<proteinExistence type="predicted"/>
<dbReference type="InterPro" id="IPR000515">
    <property type="entry name" value="MetI-like"/>
</dbReference>
<dbReference type="OrthoDB" id="356811at2"/>
<feature type="transmembrane region" description="Helical" evidence="7">
    <location>
        <begin position="109"/>
        <end position="130"/>
    </location>
</feature>
<dbReference type="AlphaFoldDB" id="E1RAQ8"/>
<keyword evidence="5 7" id="KW-1133">Transmembrane helix</keyword>
<protein>
    <submittedName>
        <fullName evidence="9">Binding-protein-dependent transport systems inner membrane component</fullName>
    </submittedName>
</protein>
<evidence type="ECO:0000256" key="1">
    <source>
        <dbReference type="ARBA" id="ARBA00004651"/>
    </source>
</evidence>
<dbReference type="RefSeq" id="WP_013255885.1">
    <property type="nucleotide sequence ID" value="NC_014364.1"/>
</dbReference>
<feature type="transmembrane region" description="Helical" evidence="7">
    <location>
        <begin position="181"/>
        <end position="206"/>
    </location>
</feature>
<evidence type="ECO:0000313" key="9">
    <source>
        <dbReference type="EMBL" id="ADK82426.1"/>
    </source>
</evidence>
<dbReference type="GO" id="GO:0005886">
    <property type="term" value="C:plasma membrane"/>
    <property type="evidence" value="ECO:0007669"/>
    <property type="project" value="UniProtKB-SubCell"/>
</dbReference>
<evidence type="ECO:0000256" key="3">
    <source>
        <dbReference type="ARBA" id="ARBA00022475"/>
    </source>
</evidence>
<feature type="transmembrane region" description="Helical" evidence="7">
    <location>
        <begin position="142"/>
        <end position="160"/>
    </location>
</feature>
<gene>
    <name evidence="9" type="ordered locus">Spirs_3330</name>
</gene>
<evidence type="ECO:0000256" key="6">
    <source>
        <dbReference type="ARBA" id="ARBA00023136"/>
    </source>
</evidence>
<keyword evidence="6 7" id="KW-0472">Membrane</keyword>
<dbReference type="SUPFAM" id="SSF161098">
    <property type="entry name" value="MetI-like"/>
    <property type="match status" value="1"/>
</dbReference>
<dbReference type="PROSITE" id="PS50928">
    <property type="entry name" value="ABC_TM1"/>
    <property type="match status" value="1"/>
</dbReference>
<keyword evidence="2" id="KW-0813">Transport</keyword>
<evidence type="ECO:0000256" key="2">
    <source>
        <dbReference type="ARBA" id="ARBA00022448"/>
    </source>
</evidence>
<comment type="subcellular location">
    <subcellularLocation>
        <location evidence="1">Cell membrane</location>
        <topology evidence="1">Multi-pass membrane protein</topology>
    </subcellularLocation>
</comment>
<evidence type="ECO:0000256" key="7">
    <source>
        <dbReference type="SAM" id="Phobius"/>
    </source>
</evidence>
<feature type="transmembrane region" description="Helical" evidence="7">
    <location>
        <begin position="259"/>
        <end position="280"/>
    </location>
</feature>
<organism evidence="9 10">
    <name type="scientific">Sediminispirochaeta smaragdinae (strain DSM 11293 / JCM 15392 / SEBR 4228)</name>
    <name type="common">Spirochaeta smaragdinae</name>
    <dbReference type="NCBI Taxonomy" id="573413"/>
    <lineage>
        <taxon>Bacteria</taxon>
        <taxon>Pseudomonadati</taxon>
        <taxon>Spirochaetota</taxon>
        <taxon>Spirochaetia</taxon>
        <taxon>Spirochaetales</taxon>
        <taxon>Spirochaetaceae</taxon>
        <taxon>Sediminispirochaeta</taxon>
    </lineage>
</organism>
<dbReference type="EMBL" id="CP002116">
    <property type="protein sequence ID" value="ADK82426.1"/>
    <property type="molecule type" value="Genomic_DNA"/>
</dbReference>
<dbReference type="HOGENOM" id="CLU_016047_1_0_12"/>
<feature type="domain" description="ABC transmembrane type-1" evidence="8">
    <location>
        <begin position="73"/>
        <end position="277"/>
    </location>
</feature>
<dbReference type="CDD" id="cd06261">
    <property type="entry name" value="TM_PBP2"/>
    <property type="match status" value="1"/>
</dbReference>
<dbReference type="STRING" id="573413.Spirs_3330"/>
<sequence>MVETRLSPFRFFNALLMMLLALVMVYPLINLLAISFTGPAAIARANGLTLFPRDATTATYKALLTNQKVYRGLFNSLFITFVGTAINIFLTSIAAYVLTRKYLFGRRLFLVLIIITMIFEGGLIPDYFLVKGLGLIDSYWSVILYKAINPYYLIILMRFFEKVPLSLEESARLEGAGEWQIFSRIILPVNKGGLATIGLFYGVFHWNEYFRALIYLNSEAKWPLQVVLRELIVGLDKAAFLGSLSFLKYSDASMMIDIKALKSGMIILAILPVLVLYPFILRYFTKGTMSGSVKE</sequence>
<keyword evidence="3" id="KW-1003">Cell membrane</keyword>
<evidence type="ECO:0000313" key="10">
    <source>
        <dbReference type="Proteomes" id="UP000002318"/>
    </source>
</evidence>
<dbReference type="PANTHER" id="PTHR43744">
    <property type="entry name" value="ABC TRANSPORTER PERMEASE PROTEIN MG189-RELATED-RELATED"/>
    <property type="match status" value="1"/>
</dbReference>
<dbReference type="KEGG" id="ssm:Spirs_3330"/>
<keyword evidence="4 7" id="KW-0812">Transmembrane</keyword>
<evidence type="ECO:0000256" key="5">
    <source>
        <dbReference type="ARBA" id="ARBA00022989"/>
    </source>
</evidence>
<keyword evidence="10" id="KW-1185">Reference proteome</keyword>
<dbReference type="InterPro" id="IPR035906">
    <property type="entry name" value="MetI-like_sf"/>
</dbReference>
<evidence type="ECO:0000256" key="4">
    <source>
        <dbReference type="ARBA" id="ARBA00022692"/>
    </source>
</evidence>
<dbReference type="eggNOG" id="COG0395">
    <property type="taxonomic scope" value="Bacteria"/>
</dbReference>
<feature type="transmembrane region" description="Helical" evidence="7">
    <location>
        <begin position="12"/>
        <end position="29"/>
    </location>
</feature>
<dbReference type="Proteomes" id="UP000002318">
    <property type="component" value="Chromosome"/>
</dbReference>
<dbReference type="GO" id="GO:0055085">
    <property type="term" value="P:transmembrane transport"/>
    <property type="evidence" value="ECO:0007669"/>
    <property type="project" value="InterPro"/>
</dbReference>
<name>E1RAQ8_SEDSS</name>
<reference evidence="9 10" key="1">
    <citation type="journal article" date="2010" name="Stand. Genomic Sci.">
        <title>Complete genome sequence of Spirochaeta smaragdinae type strain (SEBR 4228).</title>
        <authorList>
            <person name="Mavromatis K."/>
            <person name="Yasawong M."/>
            <person name="Chertkov O."/>
            <person name="Lapidus A."/>
            <person name="Lucas S."/>
            <person name="Nolan M."/>
            <person name="Del Rio T.G."/>
            <person name="Tice H."/>
            <person name="Cheng J.F."/>
            <person name="Pitluck S."/>
            <person name="Liolios K."/>
            <person name="Ivanova N."/>
            <person name="Tapia R."/>
            <person name="Han C."/>
            <person name="Bruce D."/>
            <person name="Goodwin L."/>
            <person name="Pati A."/>
            <person name="Chen A."/>
            <person name="Palaniappan K."/>
            <person name="Land M."/>
            <person name="Hauser L."/>
            <person name="Chang Y.J."/>
            <person name="Jeffries C.D."/>
            <person name="Detter J.C."/>
            <person name="Rohde M."/>
            <person name="Brambilla E."/>
            <person name="Spring S."/>
            <person name="Goker M."/>
            <person name="Sikorski J."/>
            <person name="Woyke T."/>
            <person name="Bristow J."/>
            <person name="Eisen J.A."/>
            <person name="Markowitz V."/>
            <person name="Hugenholtz P."/>
            <person name="Klenk H.P."/>
            <person name="Kyrpides N.C."/>
        </authorList>
    </citation>
    <scope>NUCLEOTIDE SEQUENCE [LARGE SCALE GENOMIC DNA]</scope>
    <source>
        <strain evidence="10">DSM 11293 / JCM 15392 / SEBR 4228</strain>
    </source>
</reference>
<feature type="transmembrane region" description="Helical" evidence="7">
    <location>
        <begin position="73"/>
        <end position="97"/>
    </location>
</feature>
<dbReference type="Gene3D" id="1.10.3720.10">
    <property type="entry name" value="MetI-like"/>
    <property type="match status" value="1"/>
</dbReference>
<dbReference type="PANTHER" id="PTHR43744:SF9">
    <property type="entry name" value="POLYGALACTURONAN_RHAMNOGALACTURONAN TRANSPORT SYSTEM PERMEASE PROTEIN YTCP"/>
    <property type="match status" value="1"/>
</dbReference>
<evidence type="ECO:0000259" key="8">
    <source>
        <dbReference type="PROSITE" id="PS50928"/>
    </source>
</evidence>
<accession>E1RAQ8</accession>